<sequence>MKINNLYFVLPFIFLSILFISCEKNDSINISEVEESITQEEAIALVEAEDITVELDALIDDFFIDDFLTDSKSTVAKSDENNHGFIPDCAIRTVVESGTSKIVTLDFGEGCQLPNGTILAGKIIMSYVYEMEPSTILITHTFDGFSFNNILVEGENIINKTRENNIGNPESTKTISIKITWPDGEFISKRGTKTREWIAGYDTKNWGDDVFLITGSGTNIFKDGTECSVTIIEPLRKEMSCRFIVSGIMEISKGDRSGVLNFGDGTCDNIAVFTDNEGIETEIVLKKRMGN</sequence>
<dbReference type="AlphaFoldDB" id="A0A3D9S298"/>
<proteinExistence type="predicted"/>
<evidence type="ECO:0000313" key="1">
    <source>
        <dbReference type="EMBL" id="REE82975.1"/>
    </source>
</evidence>
<dbReference type="RefSeq" id="WP_115877671.1">
    <property type="nucleotide sequence ID" value="NZ_QTTQ01000009.1"/>
</dbReference>
<name>A0A3D9S298_9FLAO</name>
<organism evidence="1 2">
    <name type="scientific">Lutibacter oceani</name>
    <dbReference type="NCBI Taxonomy" id="1853311"/>
    <lineage>
        <taxon>Bacteria</taxon>
        <taxon>Pseudomonadati</taxon>
        <taxon>Bacteroidota</taxon>
        <taxon>Flavobacteriia</taxon>
        <taxon>Flavobacteriales</taxon>
        <taxon>Flavobacteriaceae</taxon>
        <taxon>Lutibacter</taxon>
    </lineage>
</organism>
<gene>
    <name evidence="1" type="ORF">BX611_0252</name>
</gene>
<reference evidence="1 2" key="1">
    <citation type="submission" date="2018-08" db="EMBL/GenBank/DDBJ databases">
        <title>Genomic Encyclopedia of Type Strains, Phase III (KMG-III): the genomes of soil and plant-associated and newly described type strains.</title>
        <authorList>
            <person name="Whitman W."/>
        </authorList>
    </citation>
    <scope>NUCLEOTIDE SEQUENCE [LARGE SCALE GENOMIC DNA]</scope>
    <source>
        <strain evidence="1 2">325-5</strain>
    </source>
</reference>
<keyword evidence="2" id="KW-1185">Reference proteome</keyword>
<comment type="caution">
    <text evidence="1">The sequence shown here is derived from an EMBL/GenBank/DDBJ whole genome shotgun (WGS) entry which is preliminary data.</text>
</comment>
<dbReference type="PROSITE" id="PS51257">
    <property type="entry name" value="PROKAR_LIPOPROTEIN"/>
    <property type="match status" value="1"/>
</dbReference>
<protein>
    <submittedName>
        <fullName evidence="1">Uncharacterized protein</fullName>
    </submittedName>
</protein>
<dbReference type="Proteomes" id="UP000256429">
    <property type="component" value="Unassembled WGS sequence"/>
</dbReference>
<dbReference type="EMBL" id="QTTQ01000009">
    <property type="protein sequence ID" value="REE82975.1"/>
    <property type="molecule type" value="Genomic_DNA"/>
</dbReference>
<accession>A0A3D9S298</accession>
<evidence type="ECO:0000313" key="2">
    <source>
        <dbReference type="Proteomes" id="UP000256429"/>
    </source>
</evidence>
<dbReference type="OrthoDB" id="1114031at2"/>